<evidence type="ECO:0000313" key="2">
    <source>
        <dbReference type="EMBL" id="SPO28527.1"/>
    </source>
</evidence>
<dbReference type="EMBL" id="OOIN01000022">
    <property type="protein sequence ID" value="SPO28527.1"/>
    <property type="molecule type" value="Genomic_DNA"/>
</dbReference>
<feature type="region of interest" description="Disordered" evidence="1">
    <location>
        <begin position="1"/>
        <end position="34"/>
    </location>
</feature>
<dbReference type="Proteomes" id="UP000324022">
    <property type="component" value="Unassembled WGS sequence"/>
</dbReference>
<sequence length="498" mass="57061">MVKKRKYKRPANRQTIKKHNPAAMSQPQPPAQKTSATLLDLPDELLTIILAQVYEAMFRVPIQYCHIHRSYSCDCRSDCRSDEASEALSWFKFTLPLVHPRFFHLLAPCPQPCIQFPQYHRNNDLLERIVYMSSPSFAPMLIHTRHIRINFESLQERCYSLRCYLAHIYLICLSAFRLETLELGDLVLNAGDKNSEYGVAPYRLFEGAPPLQFDLTSSYLLKALPGIFAHLARQTESSPSWKTDALQHFLAQWHRIVKEPQDGQGGGIGFAKLKHVFLMDGNEGITIDHYANLFLIPRHLCSAPVAAIHDANPNPCNIWSHRACTGVTACPSLTSLTLVLWYDLLLIDASFLHAMLHFVHHHPKLARLNLVSRRLRFEPDSVASKLSPEEWFQYQVVPLLTLANDLFKDKVEVYIYILTNSNDDRSRIDVVIQRFQGAYPAVKVETMAVYGPYNPKDIYHTAAKVHHTLCKNDIRASLIRQQQPHGRLDSYEMLGFFS</sequence>
<feature type="compositionally biased region" description="Basic residues" evidence="1">
    <location>
        <begin position="1"/>
        <end position="20"/>
    </location>
</feature>
<organism evidence="2 3">
    <name type="scientific">Ustilago trichophora</name>
    <dbReference type="NCBI Taxonomy" id="86804"/>
    <lineage>
        <taxon>Eukaryota</taxon>
        <taxon>Fungi</taxon>
        <taxon>Dikarya</taxon>
        <taxon>Basidiomycota</taxon>
        <taxon>Ustilaginomycotina</taxon>
        <taxon>Ustilaginomycetes</taxon>
        <taxon>Ustilaginales</taxon>
        <taxon>Ustilaginaceae</taxon>
        <taxon>Ustilago</taxon>
    </lineage>
</organism>
<proteinExistence type="predicted"/>
<reference evidence="2 3" key="1">
    <citation type="submission" date="2018-03" db="EMBL/GenBank/DDBJ databases">
        <authorList>
            <person name="Guldener U."/>
        </authorList>
    </citation>
    <scope>NUCLEOTIDE SEQUENCE [LARGE SCALE GENOMIC DNA]</scope>
    <source>
        <strain evidence="2 3">NBRC100155</strain>
    </source>
</reference>
<dbReference type="OrthoDB" id="2556479at2759"/>
<gene>
    <name evidence="2" type="ORF">UTRI_04924</name>
</gene>
<accession>A0A5C3EFP6</accession>
<keyword evidence="3" id="KW-1185">Reference proteome</keyword>
<dbReference type="AlphaFoldDB" id="A0A5C3EFP6"/>
<protein>
    <submittedName>
        <fullName evidence="2">Uncharacterized protein</fullName>
    </submittedName>
</protein>
<evidence type="ECO:0000313" key="3">
    <source>
        <dbReference type="Proteomes" id="UP000324022"/>
    </source>
</evidence>
<evidence type="ECO:0000256" key="1">
    <source>
        <dbReference type="SAM" id="MobiDB-lite"/>
    </source>
</evidence>
<name>A0A5C3EFP6_9BASI</name>